<evidence type="ECO:0000256" key="7">
    <source>
        <dbReference type="SAM" id="Phobius"/>
    </source>
</evidence>
<comment type="subcellular location">
    <subcellularLocation>
        <location evidence="1">Cell membrane</location>
        <topology evidence="1">Multi-pass membrane protein</topology>
    </subcellularLocation>
</comment>
<organism evidence="10 11">
    <name type="scientific">Lacticaseibacillus camelliae DSM 22697 = JCM 13995</name>
    <dbReference type="NCBI Taxonomy" id="1423730"/>
    <lineage>
        <taxon>Bacteria</taxon>
        <taxon>Bacillati</taxon>
        <taxon>Bacillota</taxon>
        <taxon>Bacilli</taxon>
        <taxon>Lactobacillales</taxon>
        <taxon>Lactobacillaceae</taxon>
        <taxon>Lacticaseibacillus</taxon>
    </lineage>
</organism>
<accession>A0A0R2F888</accession>
<evidence type="ECO:0000256" key="1">
    <source>
        <dbReference type="ARBA" id="ARBA00004651"/>
    </source>
</evidence>
<proteinExistence type="inferred from homology"/>
<evidence type="ECO:0000256" key="5">
    <source>
        <dbReference type="ARBA" id="ARBA00023136"/>
    </source>
</evidence>
<evidence type="ECO:0000256" key="2">
    <source>
        <dbReference type="ARBA" id="ARBA00022475"/>
    </source>
</evidence>
<dbReference type="PANTHER" id="PTHR34390:SF2">
    <property type="entry name" value="SUCCINATE TRANSPORTER SUBUNIT YJJP-RELATED"/>
    <property type="match status" value="1"/>
</dbReference>
<dbReference type="Pfam" id="PF06738">
    <property type="entry name" value="ThrE"/>
    <property type="match status" value="1"/>
</dbReference>
<dbReference type="Proteomes" id="UP000050865">
    <property type="component" value="Unassembled WGS sequence"/>
</dbReference>
<feature type="transmembrane region" description="Helical" evidence="7">
    <location>
        <begin position="249"/>
        <end position="272"/>
    </location>
</feature>
<feature type="domain" description="Threonine/Serine exporter ThrE" evidence="9">
    <location>
        <begin position="326"/>
        <end position="450"/>
    </location>
</feature>
<feature type="transmembrane region" description="Helical" evidence="7">
    <location>
        <begin position="431"/>
        <end position="453"/>
    </location>
</feature>
<keyword evidence="4 7" id="KW-1133">Transmembrane helix</keyword>
<keyword evidence="11" id="KW-1185">Reference proteome</keyword>
<dbReference type="PATRIC" id="fig|1423730.4.peg.1292"/>
<dbReference type="AlphaFoldDB" id="A0A0R2F888"/>
<dbReference type="EMBL" id="AYZJ01000023">
    <property type="protein sequence ID" value="KRN24435.1"/>
    <property type="molecule type" value="Genomic_DNA"/>
</dbReference>
<dbReference type="InterPro" id="IPR010619">
    <property type="entry name" value="ThrE-like_N"/>
</dbReference>
<evidence type="ECO:0000313" key="11">
    <source>
        <dbReference type="Proteomes" id="UP000050865"/>
    </source>
</evidence>
<dbReference type="GO" id="GO:0005886">
    <property type="term" value="C:plasma membrane"/>
    <property type="evidence" value="ECO:0007669"/>
    <property type="project" value="UniProtKB-SubCell"/>
</dbReference>
<keyword evidence="2" id="KW-1003">Cell membrane</keyword>
<evidence type="ECO:0000256" key="6">
    <source>
        <dbReference type="ARBA" id="ARBA00034125"/>
    </source>
</evidence>
<feature type="domain" description="Threonine/serine exporter-like N-terminal" evidence="8">
    <location>
        <begin position="59"/>
        <end position="303"/>
    </location>
</feature>
<dbReference type="STRING" id="1423730.FC75_GL001236"/>
<dbReference type="Pfam" id="PF12821">
    <property type="entry name" value="ThrE_2"/>
    <property type="match status" value="1"/>
</dbReference>
<name>A0A0R2F888_9LACO</name>
<reference evidence="10 11" key="1">
    <citation type="journal article" date="2015" name="Genome Announc.">
        <title>Expanding the biotechnology potential of lactobacilli through comparative genomics of 213 strains and associated genera.</title>
        <authorList>
            <person name="Sun Z."/>
            <person name="Harris H.M."/>
            <person name="McCann A."/>
            <person name="Guo C."/>
            <person name="Argimon S."/>
            <person name="Zhang W."/>
            <person name="Yang X."/>
            <person name="Jeffery I.B."/>
            <person name="Cooney J.C."/>
            <person name="Kagawa T.F."/>
            <person name="Liu W."/>
            <person name="Song Y."/>
            <person name="Salvetti E."/>
            <person name="Wrobel A."/>
            <person name="Rasinkangas P."/>
            <person name="Parkhill J."/>
            <person name="Rea M.C."/>
            <person name="O'Sullivan O."/>
            <person name="Ritari J."/>
            <person name="Douillard F.P."/>
            <person name="Paul Ross R."/>
            <person name="Yang R."/>
            <person name="Briner A.E."/>
            <person name="Felis G.E."/>
            <person name="de Vos W.M."/>
            <person name="Barrangou R."/>
            <person name="Klaenhammer T.R."/>
            <person name="Caufield P.W."/>
            <person name="Cui Y."/>
            <person name="Zhang H."/>
            <person name="O'Toole P.W."/>
        </authorList>
    </citation>
    <scope>NUCLEOTIDE SEQUENCE [LARGE SCALE GENOMIC DNA]</scope>
    <source>
        <strain evidence="10 11">DSM 22697</strain>
    </source>
</reference>
<feature type="transmembrane region" description="Helical" evidence="7">
    <location>
        <begin position="318"/>
        <end position="341"/>
    </location>
</feature>
<comment type="similarity">
    <text evidence="6">Belongs to the ThrE exporter (TC 2.A.79) family.</text>
</comment>
<feature type="transmembrane region" description="Helical" evidence="7">
    <location>
        <begin position="398"/>
        <end position="419"/>
    </location>
</feature>
<evidence type="ECO:0000313" key="10">
    <source>
        <dbReference type="EMBL" id="KRN24435.1"/>
    </source>
</evidence>
<dbReference type="PANTHER" id="PTHR34390">
    <property type="entry name" value="UPF0442 PROTEIN YJJB-RELATED"/>
    <property type="match status" value="1"/>
</dbReference>
<feature type="transmembrane region" description="Helical" evidence="7">
    <location>
        <begin position="215"/>
        <end position="237"/>
    </location>
</feature>
<keyword evidence="5 7" id="KW-0472">Membrane</keyword>
<sequence>MVRLIVNFFTAEAIMTQHQASPSDLVPDGHHHMTIHWHNFVKDDEVLVTEASLAERASIVGRVGLMLLGAGTGAWRVREAMNSVARPLGLTCAADVGLISIEYTCFEHGHHYSQTMSLPNSGVNTDKLHAMDIFVNNFAETLTNLTVHQLHTELDKIDKKRGNYTPFQVGLASALACAAFVFLLGGGPIEMFCAFFGAGVGNLVRRLMLDRHITLFANVSVGVAAACLTYAGVFALLQLAFHVAAAHEAGYIGAMLFVIPGFPFITSGLDMAKLDMRSGLERGMFAILTIVVATLTGWVVAMIIQLRPQNFLPLGLSFWPLLGLRLVASFCGVFGFSLMFNSPVKMATTAGLIGAAANTLRLTLVGFAVPAAAAAFLGALLSGLLASLVNSKNGYPRISLTVPAIVIMVPGLYMYRAMFNLGLSNLDVGGTWLIQAAMIVVALPLGLACARILTDKSWRHAD</sequence>
<keyword evidence="3 7" id="KW-0812">Transmembrane</keyword>
<dbReference type="GO" id="GO:0022857">
    <property type="term" value="F:transmembrane transporter activity"/>
    <property type="evidence" value="ECO:0007669"/>
    <property type="project" value="InterPro"/>
</dbReference>
<comment type="caution">
    <text evidence="10">The sequence shown here is derived from an EMBL/GenBank/DDBJ whole genome shotgun (WGS) entry which is preliminary data.</text>
</comment>
<evidence type="ECO:0000256" key="3">
    <source>
        <dbReference type="ARBA" id="ARBA00022692"/>
    </source>
</evidence>
<evidence type="ECO:0000256" key="4">
    <source>
        <dbReference type="ARBA" id="ARBA00022989"/>
    </source>
</evidence>
<feature type="transmembrane region" description="Helical" evidence="7">
    <location>
        <begin position="164"/>
        <end position="183"/>
    </location>
</feature>
<feature type="transmembrane region" description="Helical" evidence="7">
    <location>
        <begin position="362"/>
        <end position="386"/>
    </location>
</feature>
<dbReference type="InterPro" id="IPR024528">
    <property type="entry name" value="ThrE_2"/>
</dbReference>
<dbReference type="InterPro" id="IPR050539">
    <property type="entry name" value="ThrE_Dicarb/AminoAcid_Exp"/>
</dbReference>
<evidence type="ECO:0000259" key="9">
    <source>
        <dbReference type="Pfam" id="PF12821"/>
    </source>
</evidence>
<feature type="transmembrane region" description="Helical" evidence="7">
    <location>
        <begin position="284"/>
        <end position="306"/>
    </location>
</feature>
<gene>
    <name evidence="10" type="ORF">FC75_GL001236</name>
</gene>
<evidence type="ECO:0000259" key="8">
    <source>
        <dbReference type="Pfam" id="PF06738"/>
    </source>
</evidence>
<protein>
    <submittedName>
        <fullName evidence="10">Membrane protein</fullName>
    </submittedName>
</protein>
<dbReference type="GO" id="GO:0015744">
    <property type="term" value="P:succinate transport"/>
    <property type="evidence" value="ECO:0007669"/>
    <property type="project" value="TreeGrafter"/>
</dbReference>